<dbReference type="Proteomes" id="UP000290289">
    <property type="component" value="Chromosome 9"/>
</dbReference>
<organism evidence="1 2">
    <name type="scientific">Malus domestica</name>
    <name type="common">Apple</name>
    <name type="synonym">Pyrus malus</name>
    <dbReference type="NCBI Taxonomy" id="3750"/>
    <lineage>
        <taxon>Eukaryota</taxon>
        <taxon>Viridiplantae</taxon>
        <taxon>Streptophyta</taxon>
        <taxon>Embryophyta</taxon>
        <taxon>Tracheophyta</taxon>
        <taxon>Spermatophyta</taxon>
        <taxon>Magnoliopsida</taxon>
        <taxon>eudicotyledons</taxon>
        <taxon>Gunneridae</taxon>
        <taxon>Pentapetalae</taxon>
        <taxon>rosids</taxon>
        <taxon>fabids</taxon>
        <taxon>Rosales</taxon>
        <taxon>Rosaceae</taxon>
        <taxon>Amygdaloideae</taxon>
        <taxon>Maleae</taxon>
        <taxon>Malus</taxon>
    </lineage>
</organism>
<comment type="caution">
    <text evidence="1">The sequence shown here is derived from an EMBL/GenBank/DDBJ whole genome shotgun (WGS) entry which is preliminary data.</text>
</comment>
<dbReference type="EMBL" id="RDQH01000335">
    <property type="protein sequence ID" value="RXH90295.1"/>
    <property type="molecule type" value="Genomic_DNA"/>
</dbReference>
<evidence type="ECO:0000313" key="1">
    <source>
        <dbReference type="EMBL" id="RXH90295.1"/>
    </source>
</evidence>
<evidence type="ECO:0000313" key="2">
    <source>
        <dbReference type="Proteomes" id="UP000290289"/>
    </source>
</evidence>
<proteinExistence type="predicted"/>
<feature type="non-terminal residue" evidence="1">
    <location>
        <position position="1"/>
    </location>
</feature>
<name>A0A498J6C4_MALDO</name>
<dbReference type="AlphaFoldDB" id="A0A498J6C4"/>
<keyword evidence="2" id="KW-1185">Reference proteome</keyword>
<protein>
    <submittedName>
        <fullName evidence="1">Uncharacterized protein</fullName>
    </submittedName>
</protein>
<accession>A0A498J6C4</accession>
<gene>
    <name evidence="1" type="ORF">DVH24_032652</name>
</gene>
<reference evidence="1 2" key="1">
    <citation type="submission" date="2018-10" db="EMBL/GenBank/DDBJ databases">
        <title>A high-quality apple genome assembly.</title>
        <authorList>
            <person name="Hu J."/>
        </authorList>
    </citation>
    <scope>NUCLEOTIDE SEQUENCE [LARGE SCALE GENOMIC DNA]</scope>
    <source>
        <strain evidence="2">cv. HFTH1</strain>
        <tissue evidence="1">Young leaf</tissue>
    </source>
</reference>
<sequence length="113" mass="12779">DRVGWSGEDDKQEQLSNVYWGRTYPHLLIQKQNNNWNIILRVRLVRGTERDEAFRPAFGAPKMGETSCSTRQILGVFASHLPPGTGCSTGLLYSVWIMGTKKLQADVVRRSQS</sequence>